<dbReference type="Pfam" id="PF01809">
    <property type="entry name" value="YidD"/>
    <property type="match status" value="1"/>
</dbReference>
<accession>A0A9D1T440</accession>
<dbReference type="PANTHER" id="PTHR33383">
    <property type="entry name" value="MEMBRANE PROTEIN INSERTION EFFICIENCY FACTOR-RELATED"/>
    <property type="match status" value="1"/>
</dbReference>
<dbReference type="EMBL" id="DVOL01000045">
    <property type="protein sequence ID" value="HIV10751.1"/>
    <property type="molecule type" value="Genomic_DNA"/>
</dbReference>
<comment type="function">
    <text evidence="2">Could be involved in insertion of integral membrane proteins into the membrane.</text>
</comment>
<dbReference type="HAMAP" id="MF_00386">
    <property type="entry name" value="UPF0161_YidD"/>
    <property type="match status" value="1"/>
</dbReference>
<sequence>MKKIAELLITLYKRLISPLKPRCCRYYPSCSTYALEAVRLHGVIKGGILAVWRILRCNPYSRGGIDYVPKSFNLLSLKTGVPRRLHSEARRKKGL</sequence>
<dbReference type="Proteomes" id="UP000823960">
    <property type="component" value="Unassembled WGS sequence"/>
</dbReference>
<dbReference type="AlphaFoldDB" id="A0A9D1T440"/>
<dbReference type="GO" id="GO:0005886">
    <property type="term" value="C:plasma membrane"/>
    <property type="evidence" value="ECO:0007669"/>
    <property type="project" value="UniProtKB-SubCell"/>
</dbReference>
<keyword evidence="2" id="KW-1003">Cell membrane</keyword>
<comment type="similarity">
    <text evidence="2">Belongs to the UPF0161 family.</text>
</comment>
<evidence type="ECO:0000313" key="3">
    <source>
        <dbReference type="EMBL" id="HIV10751.1"/>
    </source>
</evidence>
<organism evidence="3 4">
    <name type="scientific">Candidatus Faeciplasma avium</name>
    <dbReference type="NCBI Taxonomy" id="2840798"/>
    <lineage>
        <taxon>Bacteria</taxon>
        <taxon>Bacillati</taxon>
        <taxon>Bacillota</taxon>
        <taxon>Clostridia</taxon>
        <taxon>Eubacteriales</taxon>
        <taxon>Oscillospiraceae</taxon>
        <taxon>Oscillospiraceae incertae sedis</taxon>
        <taxon>Candidatus Faeciplasma</taxon>
    </lineage>
</organism>
<gene>
    <name evidence="3" type="primary">yidD</name>
    <name evidence="3" type="ORF">IAD28_03525</name>
</gene>
<dbReference type="SMART" id="SM01234">
    <property type="entry name" value="Haemolytic"/>
    <property type="match status" value="1"/>
</dbReference>
<reference evidence="3" key="1">
    <citation type="submission" date="2020-10" db="EMBL/GenBank/DDBJ databases">
        <authorList>
            <person name="Gilroy R."/>
        </authorList>
    </citation>
    <scope>NUCLEOTIDE SEQUENCE</scope>
    <source>
        <strain evidence="3">1370</strain>
    </source>
</reference>
<evidence type="ECO:0000256" key="1">
    <source>
        <dbReference type="ARBA" id="ARBA00023136"/>
    </source>
</evidence>
<name>A0A9D1T440_9FIRM</name>
<protein>
    <recommendedName>
        <fullName evidence="2">Putative membrane protein insertion efficiency factor</fullName>
    </recommendedName>
</protein>
<comment type="caution">
    <text evidence="3">The sequence shown here is derived from an EMBL/GenBank/DDBJ whole genome shotgun (WGS) entry which is preliminary data.</text>
</comment>
<evidence type="ECO:0000313" key="4">
    <source>
        <dbReference type="Proteomes" id="UP000823960"/>
    </source>
</evidence>
<proteinExistence type="inferred from homology"/>
<dbReference type="InterPro" id="IPR002696">
    <property type="entry name" value="Membr_insert_effic_factor_YidD"/>
</dbReference>
<reference evidence="3" key="2">
    <citation type="journal article" date="2021" name="PeerJ">
        <title>Extensive microbial diversity within the chicken gut microbiome revealed by metagenomics and culture.</title>
        <authorList>
            <person name="Gilroy R."/>
            <person name="Ravi A."/>
            <person name="Getino M."/>
            <person name="Pursley I."/>
            <person name="Horton D.L."/>
            <person name="Alikhan N.F."/>
            <person name="Baker D."/>
            <person name="Gharbi K."/>
            <person name="Hall N."/>
            <person name="Watson M."/>
            <person name="Adriaenssens E.M."/>
            <person name="Foster-Nyarko E."/>
            <person name="Jarju S."/>
            <person name="Secka A."/>
            <person name="Antonio M."/>
            <person name="Oren A."/>
            <person name="Chaudhuri R.R."/>
            <person name="La Ragione R."/>
            <person name="Hildebrand F."/>
            <person name="Pallen M.J."/>
        </authorList>
    </citation>
    <scope>NUCLEOTIDE SEQUENCE</scope>
    <source>
        <strain evidence="3">1370</strain>
    </source>
</reference>
<keyword evidence="1 2" id="KW-0472">Membrane</keyword>
<comment type="subcellular location">
    <subcellularLocation>
        <location evidence="2">Cell membrane</location>
        <topology evidence="2">Peripheral membrane protein</topology>
        <orientation evidence="2">Cytoplasmic side</orientation>
    </subcellularLocation>
</comment>
<dbReference type="NCBIfam" id="TIGR00278">
    <property type="entry name" value="membrane protein insertion efficiency factor YidD"/>
    <property type="match status" value="1"/>
</dbReference>
<evidence type="ECO:0000256" key="2">
    <source>
        <dbReference type="HAMAP-Rule" id="MF_00386"/>
    </source>
</evidence>
<dbReference type="PANTHER" id="PTHR33383:SF1">
    <property type="entry name" value="MEMBRANE PROTEIN INSERTION EFFICIENCY FACTOR-RELATED"/>
    <property type="match status" value="1"/>
</dbReference>